<comment type="caution">
    <text evidence="1">The sequence shown here is derived from an EMBL/GenBank/DDBJ whole genome shotgun (WGS) entry which is preliminary data.</text>
</comment>
<dbReference type="EMBL" id="JAHQIW010001021">
    <property type="protein sequence ID" value="KAJ1351174.1"/>
    <property type="molecule type" value="Genomic_DNA"/>
</dbReference>
<name>A0AAD5QIX4_PARTN</name>
<dbReference type="AlphaFoldDB" id="A0AAD5QIX4"/>
<evidence type="ECO:0000313" key="2">
    <source>
        <dbReference type="Proteomes" id="UP001196413"/>
    </source>
</evidence>
<keyword evidence="2" id="KW-1185">Reference proteome</keyword>
<gene>
    <name evidence="1" type="ORF">KIN20_007140</name>
</gene>
<accession>A0AAD5QIX4</accession>
<reference evidence="1" key="1">
    <citation type="submission" date="2021-06" db="EMBL/GenBank/DDBJ databases">
        <title>Parelaphostrongylus tenuis whole genome reference sequence.</title>
        <authorList>
            <person name="Garwood T.J."/>
            <person name="Larsen P.A."/>
            <person name="Fountain-Jones N.M."/>
            <person name="Garbe J.R."/>
            <person name="Macchietto M.G."/>
            <person name="Kania S.A."/>
            <person name="Gerhold R.W."/>
            <person name="Richards J.E."/>
            <person name="Wolf T.M."/>
        </authorList>
    </citation>
    <scope>NUCLEOTIDE SEQUENCE</scope>
    <source>
        <strain evidence="1">MNPRO001-30</strain>
        <tissue evidence="1">Meninges</tissue>
    </source>
</reference>
<dbReference type="Proteomes" id="UP001196413">
    <property type="component" value="Unassembled WGS sequence"/>
</dbReference>
<sequence>MASRLRSSDLLKLPHLCELEIDIAIAEHRRADHLIRRSGDRREKRTVEWTLRKCKRLLGRRLKRCEDVFVANVSHLHPQMAESLDLRNVLRVMLEADPHHKRQLRVRETNANCAGALTTTEDGPFKYQASSEYLCDI</sequence>
<protein>
    <submittedName>
        <fullName evidence="1">Uncharacterized protein</fullName>
    </submittedName>
</protein>
<proteinExistence type="predicted"/>
<evidence type="ECO:0000313" key="1">
    <source>
        <dbReference type="EMBL" id="KAJ1351174.1"/>
    </source>
</evidence>
<organism evidence="1 2">
    <name type="scientific">Parelaphostrongylus tenuis</name>
    <name type="common">Meningeal worm</name>
    <dbReference type="NCBI Taxonomy" id="148309"/>
    <lineage>
        <taxon>Eukaryota</taxon>
        <taxon>Metazoa</taxon>
        <taxon>Ecdysozoa</taxon>
        <taxon>Nematoda</taxon>
        <taxon>Chromadorea</taxon>
        <taxon>Rhabditida</taxon>
        <taxon>Rhabditina</taxon>
        <taxon>Rhabditomorpha</taxon>
        <taxon>Strongyloidea</taxon>
        <taxon>Metastrongylidae</taxon>
        <taxon>Parelaphostrongylus</taxon>
    </lineage>
</organism>